<keyword evidence="1" id="KW-0472">Membrane</keyword>
<dbReference type="Proteomes" id="UP000199111">
    <property type="component" value="Unassembled WGS sequence"/>
</dbReference>
<evidence type="ECO:0000313" key="2">
    <source>
        <dbReference type="EMBL" id="SFK92886.1"/>
    </source>
</evidence>
<dbReference type="InterPro" id="IPR056964">
    <property type="entry name" value="Phage_holin"/>
</dbReference>
<dbReference type="Pfam" id="PF23778">
    <property type="entry name" value="Phage_holin_2"/>
    <property type="match status" value="1"/>
</dbReference>
<protein>
    <submittedName>
        <fullName evidence="2">Uncharacterized protein</fullName>
    </submittedName>
</protein>
<dbReference type="AlphaFoldDB" id="A0A1I4DLH1"/>
<keyword evidence="1" id="KW-1133">Transmembrane helix</keyword>
<organism evidence="2 3">
    <name type="scientific">Streptosporangium canum</name>
    <dbReference type="NCBI Taxonomy" id="324952"/>
    <lineage>
        <taxon>Bacteria</taxon>
        <taxon>Bacillati</taxon>
        <taxon>Actinomycetota</taxon>
        <taxon>Actinomycetes</taxon>
        <taxon>Streptosporangiales</taxon>
        <taxon>Streptosporangiaceae</taxon>
        <taxon>Streptosporangium</taxon>
    </lineage>
</organism>
<keyword evidence="1" id="KW-0812">Transmembrane</keyword>
<keyword evidence="3" id="KW-1185">Reference proteome</keyword>
<evidence type="ECO:0000256" key="1">
    <source>
        <dbReference type="SAM" id="Phobius"/>
    </source>
</evidence>
<reference evidence="3" key="1">
    <citation type="submission" date="2016-10" db="EMBL/GenBank/DDBJ databases">
        <authorList>
            <person name="Varghese N."/>
            <person name="Submissions S."/>
        </authorList>
    </citation>
    <scope>NUCLEOTIDE SEQUENCE [LARGE SCALE GENOMIC DNA]</scope>
    <source>
        <strain evidence="3">CGMCC 4.2126</strain>
    </source>
</reference>
<proteinExistence type="predicted"/>
<feature type="transmembrane region" description="Helical" evidence="1">
    <location>
        <begin position="68"/>
        <end position="91"/>
    </location>
</feature>
<dbReference type="EMBL" id="FOQY01000041">
    <property type="protein sequence ID" value="SFK92886.1"/>
    <property type="molecule type" value="Genomic_DNA"/>
</dbReference>
<sequence length="105" mass="12148">MGEGLRLIGSLLVVVTALLAWACVIAQVLLARWWQTSAGRHVFVFQLVLALCTGLWALRLLIPDGDWFQVARLVAFTLVPWVLGWRFLIILQTWRKGRRQREEHR</sequence>
<gene>
    <name evidence="2" type="ORF">SAMN05216275_14180</name>
</gene>
<feature type="transmembrane region" description="Helical" evidence="1">
    <location>
        <begin position="42"/>
        <end position="62"/>
    </location>
</feature>
<feature type="transmembrane region" description="Helical" evidence="1">
    <location>
        <begin position="6"/>
        <end position="30"/>
    </location>
</feature>
<dbReference type="GeneID" id="96302967"/>
<name>A0A1I4DLH1_9ACTN</name>
<dbReference type="RefSeq" id="WP_143121243.1">
    <property type="nucleotide sequence ID" value="NZ_FOQY01000041.1"/>
</dbReference>
<evidence type="ECO:0000313" key="3">
    <source>
        <dbReference type="Proteomes" id="UP000199111"/>
    </source>
</evidence>
<accession>A0A1I4DLH1</accession>